<dbReference type="Gene3D" id="3.40.50.80">
    <property type="entry name" value="Nucleotide-binding domain of ferredoxin-NADP reductase (FNR) module"/>
    <property type="match status" value="1"/>
</dbReference>
<keyword evidence="2" id="KW-0560">Oxidoreductase</keyword>
<dbReference type="InterPro" id="IPR039261">
    <property type="entry name" value="FNR_nucleotide-bd"/>
</dbReference>
<dbReference type="Pfam" id="PF10418">
    <property type="entry name" value="DHODB_Fe-S_bind"/>
    <property type="match status" value="1"/>
</dbReference>
<comment type="caution">
    <text evidence="2">The sequence shown here is derived from an EMBL/GenBank/DDBJ whole genome shotgun (WGS) entry which is preliminary data.</text>
</comment>
<evidence type="ECO:0000259" key="1">
    <source>
        <dbReference type="Pfam" id="PF10418"/>
    </source>
</evidence>
<organism evidence="2 3">
    <name type="scientific">bacterium (Candidatus Ratteibacteria) CG23_combo_of_CG06-09_8_20_14_all_48_7</name>
    <dbReference type="NCBI Taxonomy" id="2014292"/>
    <lineage>
        <taxon>Bacteria</taxon>
        <taxon>Candidatus Ratteibacteria</taxon>
    </lineage>
</organism>
<dbReference type="Proteomes" id="UP000230392">
    <property type="component" value="Unassembled WGS sequence"/>
</dbReference>
<dbReference type="InterPro" id="IPR006058">
    <property type="entry name" value="2Fe2S_fd_BS"/>
</dbReference>
<dbReference type="GO" id="GO:0051537">
    <property type="term" value="F:2 iron, 2 sulfur cluster binding"/>
    <property type="evidence" value="ECO:0007669"/>
    <property type="project" value="InterPro"/>
</dbReference>
<sequence>EKERVERVFAIGPAIMMKAVADLTRDKGVKTIVSLNSVMVCGMGMCGACRVTADNETKFTCMDGADFDGHKVDFTLLMERLDTYKAEEKASFARWAELEKSNLQG</sequence>
<accession>A0A2G9YAZ5</accession>
<dbReference type="InterPro" id="IPR019480">
    <property type="entry name" value="Dihydroorotate_DH_Fe-S-bd"/>
</dbReference>
<dbReference type="GO" id="GO:0004324">
    <property type="term" value="F:ferredoxin-NADP+ reductase activity"/>
    <property type="evidence" value="ECO:0007669"/>
    <property type="project" value="UniProtKB-EC"/>
</dbReference>
<dbReference type="AlphaFoldDB" id="A0A2G9YAZ5"/>
<feature type="non-terminal residue" evidence="2">
    <location>
        <position position="1"/>
    </location>
</feature>
<feature type="domain" description="Dihydroorotate dehydrogenase electron transfer subunit iron-sulphur cluster binding" evidence="1">
    <location>
        <begin position="36"/>
        <end position="73"/>
    </location>
</feature>
<evidence type="ECO:0000313" key="3">
    <source>
        <dbReference type="Proteomes" id="UP000230392"/>
    </source>
</evidence>
<dbReference type="EMBL" id="PCRF01000121">
    <property type="protein sequence ID" value="PIP16384.1"/>
    <property type="molecule type" value="Genomic_DNA"/>
</dbReference>
<dbReference type="SUPFAM" id="SSF52343">
    <property type="entry name" value="Ferredoxin reductase-like, C-terminal NADP-linked domain"/>
    <property type="match status" value="1"/>
</dbReference>
<evidence type="ECO:0000313" key="2">
    <source>
        <dbReference type="EMBL" id="PIP16384.1"/>
    </source>
</evidence>
<protein>
    <submittedName>
        <fullName evidence="2">Ferredoxin-NADP reductase</fullName>
        <ecNumber evidence="2">1.18.1.2</ecNumber>
    </submittedName>
</protein>
<name>A0A2G9YAZ5_9BACT</name>
<dbReference type="PANTHER" id="PTHR43513">
    <property type="entry name" value="DIHYDROOROTATE DEHYDROGENASE B (NAD(+)), ELECTRON TRANSFER SUBUNIT"/>
    <property type="match status" value="1"/>
</dbReference>
<dbReference type="EC" id="1.18.1.2" evidence="2"/>
<dbReference type="PANTHER" id="PTHR43513:SF3">
    <property type="entry name" value="DIHYDROOROTATE DEHYDROGENASE B (NAD(+)), ELECTRON TRANSFER SUBUNIT-RELATED"/>
    <property type="match status" value="1"/>
</dbReference>
<reference evidence="2 3" key="1">
    <citation type="submission" date="2017-09" db="EMBL/GenBank/DDBJ databases">
        <title>Depth-based differentiation of microbial function through sediment-hosted aquifers and enrichment of novel symbionts in the deep terrestrial subsurface.</title>
        <authorList>
            <person name="Probst A.J."/>
            <person name="Ladd B."/>
            <person name="Jarett J.K."/>
            <person name="Geller-Mcgrath D.E."/>
            <person name="Sieber C.M."/>
            <person name="Emerson J.B."/>
            <person name="Anantharaman K."/>
            <person name="Thomas B.C."/>
            <person name="Malmstrom R."/>
            <person name="Stieglmeier M."/>
            <person name="Klingl A."/>
            <person name="Woyke T."/>
            <person name="Ryan C.M."/>
            <person name="Banfield J.F."/>
        </authorList>
    </citation>
    <scope>NUCLEOTIDE SEQUENCE [LARGE SCALE GENOMIC DNA]</scope>
    <source>
        <strain evidence="2">CG23_combo_of_CG06-09_8_20_14_all_48_7</strain>
    </source>
</reference>
<proteinExistence type="predicted"/>
<dbReference type="PROSITE" id="PS00197">
    <property type="entry name" value="2FE2S_FER_1"/>
    <property type="match status" value="1"/>
</dbReference>
<dbReference type="InterPro" id="IPR050353">
    <property type="entry name" value="PyrK_electron_transfer"/>
</dbReference>
<gene>
    <name evidence="2" type="ORF">COX46_02550</name>
</gene>